<dbReference type="Gene3D" id="3.40.1050.10">
    <property type="entry name" value="Carbonic anhydrase"/>
    <property type="match status" value="1"/>
</dbReference>
<dbReference type="Pfam" id="PF00484">
    <property type="entry name" value="Pro_CA"/>
    <property type="match status" value="1"/>
</dbReference>
<name>A0A934HVK0_9CLOT</name>
<organism evidence="7 8">
    <name type="scientific">Clostridium aciditolerans</name>
    <dbReference type="NCBI Taxonomy" id="339861"/>
    <lineage>
        <taxon>Bacteria</taxon>
        <taxon>Bacillati</taxon>
        <taxon>Bacillota</taxon>
        <taxon>Clostridia</taxon>
        <taxon>Eubacteriales</taxon>
        <taxon>Clostridiaceae</taxon>
        <taxon>Clostridium</taxon>
    </lineage>
</organism>
<evidence type="ECO:0000256" key="3">
    <source>
        <dbReference type="ARBA" id="ARBA00022833"/>
    </source>
</evidence>
<proteinExistence type="inferred from homology"/>
<feature type="binding site" evidence="6">
    <location>
        <position position="66"/>
    </location>
    <ligand>
        <name>Zn(2+)</name>
        <dbReference type="ChEBI" id="CHEBI:29105"/>
    </ligand>
</feature>
<comment type="cofactor">
    <cofactor evidence="6">
        <name>Zn(2+)</name>
        <dbReference type="ChEBI" id="CHEBI:29105"/>
    </cofactor>
    <text evidence="6">Binds 1 zinc ion per subunit.</text>
</comment>
<dbReference type="InterPro" id="IPR015892">
    <property type="entry name" value="Carbonic_anhydrase_CS"/>
</dbReference>
<keyword evidence="4" id="KW-0456">Lyase</keyword>
<dbReference type="GO" id="GO:0004089">
    <property type="term" value="F:carbonate dehydratase activity"/>
    <property type="evidence" value="ECO:0007669"/>
    <property type="project" value="UniProtKB-EC"/>
</dbReference>
<evidence type="ECO:0000256" key="5">
    <source>
        <dbReference type="ARBA" id="ARBA00048348"/>
    </source>
</evidence>
<evidence type="ECO:0000313" key="7">
    <source>
        <dbReference type="EMBL" id="MBI6872184.1"/>
    </source>
</evidence>
<keyword evidence="3 6" id="KW-0862">Zinc</keyword>
<sequence length="213" mass="23909">MTDELLYKYDENKYNLGVLPDEAEKALIEGNKRFVAGRFLKKDFSEEIRLRLSRDLQRPLAVVLTCADSRVAPEVIFDQGLGDIFVVRNAGNVVDSIVLGSIEYAVDQFKIPLILVLGHEKCGAVRCAVDGTETSQNISTIMDKIIPTVKSIKSSNMNDDVEEIASKVEYENARQSTKRILESSIISRFVEEKKVKVITAKYHLKTGKVEILK</sequence>
<dbReference type="AlphaFoldDB" id="A0A934HVK0"/>
<feature type="binding site" evidence="6">
    <location>
        <position position="122"/>
    </location>
    <ligand>
        <name>Zn(2+)</name>
        <dbReference type="ChEBI" id="CHEBI:29105"/>
    </ligand>
</feature>
<evidence type="ECO:0000313" key="8">
    <source>
        <dbReference type="Proteomes" id="UP000622687"/>
    </source>
</evidence>
<dbReference type="EMBL" id="JAEEGB010000005">
    <property type="protein sequence ID" value="MBI6872184.1"/>
    <property type="molecule type" value="Genomic_DNA"/>
</dbReference>
<evidence type="ECO:0000256" key="2">
    <source>
        <dbReference type="ARBA" id="ARBA00012925"/>
    </source>
</evidence>
<dbReference type="PROSITE" id="PS00704">
    <property type="entry name" value="PROK_CO2_ANHYDRASE_1"/>
    <property type="match status" value="1"/>
</dbReference>
<evidence type="ECO:0000256" key="1">
    <source>
        <dbReference type="ARBA" id="ARBA00006217"/>
    </source>
</evidence>
<dbReference type="InterPro" id="IPR001765">
    <property type="entry name" value="Carbonic_anhydrase"/>
</dbReference>
<evidence type="ECO:0000256" key="4">
    <source>
        <dbReference type="ARBA" id="ARBA00023239"/>
    </source>
</evidence>
<dbReference type="RefSeq" id="WP_211141677.1">
    <property type="nucleotide sequence ID" value="NZ_JAEEGB010000005.1"/>
</dbReference>
<gene>
    <name evidence="7" type="ORF">I6U51_05610</name>
</gene>
<reference evidence="7" key="1">
    <citation type="submission" date="2020-12" db="EMBL/GenBank/DDBJ databases">
        <title>Clostridium thailandense sp. nov., a novel acetogenic bacterium isolated from peat land soil in Thailand.</title>
        <authorList>
            <person name="Chaikitkaew S."/>
            <person name="Birkeland N.K."/>
        </authorList>
    </citation>
    <scope>NUCLEOTIDE SEQUENCE</scope>
    <source>
        <strain evidence="7">DSM 17425</strain>
    </source>
</reference>
<dbReference type="GO" id="GO:0008270">
    <property type="term" value="F:zinc ion binding"/>
    <property type="evidence" value="ECO:0007669"/>
    <property type="project" value="InterPro"/>
</dbReference>
<dbReference type="CDD" id="cd03378">
    <property type="entry name" value="beta_CA_cladeC"/>
    <property type="match status" value="1"/>
</dbReference>
<dbReference type="PANTHER" id="PTHR11002:SF79">
    <property type="entry name" value="CARBONIC ANHYDRASE 2"/>
    <property type="match status" value="1"/>
</dbReference>
<dbReference type="SUPFAM" id="SSF53056">
    <property type="entry name" value="beta-carbonic anhydrase, cab"/>
    <property type="match status" value="1"/>
</dbReference>
<dbReference type="GO" id="GO:0015976">
    <property type="term" value="P:carbon utilization"/>
    <property type="evidence" value="ECO:0007669"/>
    <property type="project" value="InterPro"/>
</dbReference>
<dbReference type="PANTHER" id="PTHR11002">
    <property type="entry name" value="CARBONIC ANHYDRASE"/>
    <property type="match status" value="1"/>
</dbReference>
<dbReference type="InterPro" id="IPR036874">
    <property type="entry name" value="Carbonic_anhydrase_sf"/>
</dbReference>
<protein>
    <recommendedName>
        <fullName evidence="2">carbonic anhydrase</fullName>
        <ecNumber evidence="2">4.2.1.1</ecNumber>
    </recommendedName>
</protein>
<keyword evidence="8" id="KW-1185">Reference proteome</keyword>
<feature type="binding site" evidence="6">
    <location>
        <position position="68"/>
    </location>
    <ligand>
        <name>Zn(2+)</name>
        <dbReference type="ChEBI" id="CHEBI:29105"/>
    </ligand>
</feature>
<feature type="binding site" evidence="6">
    <location>
        <position position="119"/>
    </location>
    <ligand>
        <name>Zn(2+)</name>
        <dbReference type="ChEBI" id="CHEBI:29105"/>
    </ligand>
</feature>
<accession>A0A934HVK0</accession>
<comment type="similarity">
    <text evidence="1">Belongs to the beta-class carbonic anhydrase family.</text>
</comment>
<dbReference type="EC" id="4.2.1.1" evidence="2"/>
<evidence type="ECO:0000256" key="6">
    <source>
        <dbReference type="PIRSR" id="PIRSR601765-1"/>
    </source>
</evidence>
<keyword evidence="6" id="KW-0479">Metal-binding</keyword>
<dbReference type="SMART" id="SM00947">
    <property type="entry name" value="Pro_CA"/>
    <property type="match status" value="1"/>
</dbReference>
<comment type="caution">
    <text evidence="7">The sequence shown here is derived from an EMBL/GenBank/DDBJ whole genome shotgun (WGS) entry which is preliminary data.</text>
</comment>
<comment type="catalytic activity">
    <reaction evidence="5">
        <text>hydrogencarbonate + H(+) = CO2 + H2O</text>
        <dbReference type="Rhea" id="RHEA:10748"/>
        <dbReference type="ChEBI" id="CHEBI:15377"/>
        <dbReference type="ChEBI" id="CHEBI:15378"/>
        <dbReference type="ChEBI" id="CHEBI:16526"/>
        <dbReference type="ChEBI" id="CHEBI:17544"/>
        <dbReference type="EC" id="4.2.1.1"/>
    </reaction>
</comment>
<dbReference type="Proteomes" id="UP000622687">
    <property type="component" value="Unassembled WGS sequence"/>
</dbReference>